<dbReference type="PROSITE" id="PS51747">
    <property type="entry name" value="CYT_DCMP_DEAMINASES_2"/>
    <property type="match status" value="1"/>
</dbReference>
<dbReference type="CDD" id="cd01285">
    <property type="entry name" value="nucleoside_deaminase"/>
    <property type="match status" value="1"/>
</dbReference>
<dbReference type="KEGG" id="fek:C1H87_12705"/>
<dbReference type="Pfam" id="PF00383">
    <property type="entry name" value="dCMP_cyt_deam_1"/>
    <property type="match status" value="1"/>
</dbReference>
<evidence type="ECO:0000313" key="3">
    <source>
        <dbReference type="EMBL" id="AUP79520.1"/>
    </source>
</evidence>
<dbReference type="InterPro" id="IPR002125">
    <property type="entry name" value="CMP_dCMP_dom"/>
</dbReference>
<dbReference type="OrthoDB" id="9802676at2"/>
<reference evidence="3 4" key="1">
    <citation type="submission" date="2018-01" db="EMBL/GenBank/DDBJ databases">
        <title>Complete genome sequence of Flavivirga eckloniae ECD14 isolated from seaweed Ecklonia cava.</title>
        <authorList>
            <person name="Lee J.H."/>
            <person name="Baik K.S."/>
            <person name="Seong C.N."/>
        </authorList>
    </citation>
    <scope>NUCLEOTIDE SEQUENCE [LARGE SCALE GENOMIC DNA]</scope>
    <source>
        <strain evidence="3 4">ECD14</strain>
    </source>
</reference>
<feature type="domain" description="CMP/dCMP-type deaminase" evidence="2">
    <location>
        <begin position="79"/>
        <end position="226"/>
    </location>
</feature>
<dbReference type="EMBL" id="CP025791">
    <property type="protein sequence ID" value="AUP79520.1"/>
    <property type="molecule type" value="Genomic_DNA"/>
</dbReference>
<gene>
    <name evidence="3" type="ORF">C1H87_12705</name>
</gene>
<dbReference type="PANTHER" id="PTHR11079">
    <property type="entry name" value="CYTOSINE DEAMINASE FAMILY MEMBER"/>
    <property type="match status" value="1"/>
</dbReference>
<dbReference type="RefSeq" id="WP_102756175.1">
    <property type="nucleotide sequence ID" value="NZ_CP025791.1"/>
</dbReference>
<dbReference type="SUPFAM" id="SSF53927">
    <property type="entry name" value="Cytidine deaminase-like"/>
    <property type="match status" value="1"/>
</dbReference>
<dbReference type="GO" id="GO:0006152">
    <property type="term" value="P:purine nucleoside catabolic process"/>
    <property type="evidence" value="ECO:0007669"/>
    <property type="project" value="TreeGrafter"/>
</dbReference>
<dbReference type="PANTHER" id="PTHR11079:SF161">
    <property type="entry name" value="CMP_DCMP-TYPE DEAMINASE DOMAIN-CONTAINING PROTEIN"/>
    <property type="match status" value="1"/>
</dbReference>
<feature type="region of interest" description="Disordered" evidence="1">
    <location>
        <begin position="1"/>
        <end position="30"/>
    </location>
</feature>
<evidence type="ECO:0000256" key="1">
    <source>
        <dbReference type="SAM" id="MobiDB-lite"/>
    </source>
</evidence>
<name>A0A2K9PR20_9FLAO</name>
<evidence type="ECO:0000259" key="2">
    <source>
        <dbReference type="PROSITE" id="PS51747"/>
    </source>
</evidence>
<dbReference type="GO" id="GO:0047974">
    <property type="term" value="F:guanosine deaminase activity"/>
    <property type="evidence" value="ECO:0007669"/>
    <property type="project" value="TreeGrafter"/>
</dbReference>
<dbReference type="Gene3D" id="3.40.140.10">
    <property type="entry name" value="Cytidine Deaminase, domain 2"/>
    <property type="match status" value="1"/>
</dbReference>
<dbReference type="AlphaFoldDB" id="A0A2K9PR20"/>
<sequence length="256" mass="28815">MEKKNISTASKDRKPYLSEPISGNGERFHVGHDQVDPLATQPWNGFVPECTLENHDDCKYFPAQTANIIVDGVYDKIRIKSNKWIEMACEEAKMSIEEEGGPFGAVIVQIDDDTNEVIRYWRNHNQVTSIGDPTAHAEVMTIRSACASLGVFNLAKIEKEQAKLPQQGKTSHCVIFSSAEPCPMCFSAVSWANIEHLYFSATRYDSAVQGVGFSDEAIYNELSKPYHQRKMKVYQCSAPNSLDAFNTWKVIPHIDY</sequence>
<keyword evidence="4" id="KW-1185">Reference proteome</keyword>
<organism evidence="3 4">
    <name type="scientific">Flavivirga eckloniae</name>
    <dbReference type="NCBI Taxonomy" id="1803846"/>
    <lineage>
        <taxon>Bacteria</taxon>
        <taxon>Pseudomonadati</taxon>
        <taxon>Bacteroidota</taxon>
        <taxon>Flavobacteriia</taxon>
        <taxon>Flavobacteriales</taxon>
        <taxon>Flavobacteriaceae</taxon>
        <taxon>Flavivirga</taxon>
    </lineage>
</organism>
<accession>A0A2K9PR20</accession>
<evidence type="ECO:0000313" key="4">
    <source>
        <dbReference type="Proteomes" id="UP000235826"/>
    </source>
</evidence>
<proteinExistence type="predicted"/>
<dbReference type="Proteomes" id="UP000235826">
    <property type="component" value="Chromosome"/>
</dbReference>
<dbReference type="InterPro" id="IPR016193">
    <property type="entry name" value="Cytidine_deaminase-like"/>
</dbReference>
<protein>
    <submittedName>
        <fullName evidence="3">Nucleoside deaminase</fullName>
    </submittedName>
</protein>
<feature type="compositionally biased region" description="Basic and acidic residues" evidence="1">
    <location>
        <begin position="1"/>
        <end position="16"/>
    </location>
</feature>